<proteinExistence type="predicted"/>
<accession>A0A803L079</accession>
<feature type="compositionally biased region" description="Low complexity" evidence="1">
    <location>
        <begin position="97"/>
        <end position="109"/>
    </location>
</feature>
<evidence type="ECO:0000313" key="3">
    <source>
        <dbReference type="Proteomes" id="UP000596660"/>
    </source>
</evidence>
<sequence>MGQVKRNNKVVGFPNMSFVSGFSTSNTSSPNNNMKSDQMSSNYSSSNSIVKYHNLIRFFSTKSLTSSPKTAIAAAAVPRKGKIIAGRKLDPPLPVVKQKQQQEKNNSQNASLWKRRSGGAPLKGLQLQVSQQSCTLLLQSTTV</sequence>
<feature type="compositionally biased region" description="Low complexity" evidence="1">
    <location>
        <begin position="23"/>
        <end position="33"/>
    </location>
</feature>
<keyword evidence="3" id="KW-1185">Reference proteome</keyword>
<dbReference type="Proteomes" id="UP000596660">
    <property type="component" value="Unplaced"/>
</dbReference>
<dbReference type="AlphaFoldDB" id="A0A803L079"/>
<organism evidence="2 3">
    <name type="scientific">Chenopodium quinoa</name>
    <name type="common">Quinoa</name>
    <dbReference type="NCBI Taxonomy" id="63459"/>
    <lineage>
        <taxon>Eukaryota</taxon>
        <taxon>Viridiplantae</taxon>
        <taxon>Streptophyta</taxon>
        <taxon>Embryophyta</taxon>
        <taxon>Tracheophyta</taxon>
        <taxon>Spermatophyta</taxon>
        <taxon>Magnoliopsida</taxon>
        <taxon>eudicotyledons</taxon>
        <taxon>Gunneridae</taxon>
        <taxon>Pentapetalae</taxon>
        <taxon>Caryophyllales</taxon>
        <taxon>Chenopodiaceae</taxon>
        <taxon>Chenopodioideae</taxon>
        <taxon>Atripliceae</taxon>
        <taxon>Chenopodium</taxon>
    </lineage>
</organism>
<dbReference type="PANTHER" id="PTHR36323:SF1">
    <property type="entry name" value="MYOTUBULARIN-LIKE PROTEIN"/>
    <property type="match status" value="1"/>
</dbReference>
<reference evidence="2" key="1">
    <citation type="journal article" date="2017" name="Nature">
        <title>The genome of Chenopodium quinoa.</title>
        <authorList>
            <person name="Jarvis D.E."/>
            <person name="Ho Y.S."/>
            <person name="Lightfoot D.J."/>
            <person name="Schmoeckel S.M."/>
            <person name="Li B."/>
            <person name="Borm T.J.A."/>
            <person name="Ohyanagi H."/>
            <person name="Mineta K."/>
            <person name="Michell C.T."/>
            <person name="Saber N."/>
            <person name="Kharbatia N.M."/>
            <person name="Rupper R.R."/>
            <person name="Sharp A.R."/>
            <person name="Dally N."/>
            <person name="Boughton B.A."/>
            <person name="Woo Y.H."/>
            <person name="Gao G."/>
            <person name="Schijlen E.G.W.M."/>
            <person name="Guo X."/>
            <person name="Momin A.A."/>
            <person name="Negrao S."/>
            <person name="Al-Babili S."/>
            <person name="Gehring C."/>
            <person name="Roessner U."/>
            <person name="Jung C."/>
            <person name="Murphy K."/>
            <person name="Arold S.T."/>
            <person name="Gojobori T."/>
            <person name="van der Linden C.G."/>
            <person name="van Loo E.N."/>
            <person name="Jellen E.N."/>
            <person name="Maughan P.J."/>
            <person name="Tester M."/>
        </authorList>
    </citation>
    <scope>NUCLEOTIDE SEQUENCE [LARGE SCALE GENOMIC DNA]</scope>
    <source>
        <strain evidence="2">cv. PI 614886</strain>
    </source>
</reference>
<dbReference type="Gramene" id="AUR62004689-RA">
    <property type="protein sequence ID" value="AUR62004689-RA:cds"/>
    <property type="gene ID" value="AUR62004689"/>
</dbReference>
<feature type="region of interest" description="Disordered" evidence="1">
    <location>
        <begin position="21"/>
        <end position="43"/>
    </location>
</feature>
<evidence type="ECO:0000256" key="1">
    <source>
        <dbReference type="SAM" id="MobiDB-lite"/>
    </source>
</evidence>
<reference evidence="2" key="2">
    <citation type="submission" date="2021-03" db="UniProtKB">
        <authorList>
            <consortium name="EnsemblPlants"/>
        </authorList>
    </citation>
    <scope>IDENTIFICATION</scope>
</reference>
<protein>
    <submittedName>
        <fullName evidence="2">Uncharacterized protein</fullName>
    </submittedName>
</protein>
<dbReference type="EnsemblPlants" id="AUR62004689-RA">
    <property type="protein sequence ID" value="AUR62004689-RA:cds"/>
    <property type="gene ID" value="AUR62004689"/>
</dbReference>
<feature type="region of interest" description="Disordered" evidence="1">
    <location>
        <begin position="90"/>
        <end position="117"/>
    </location>
</feature>
<evidence type="ECO:0000313" key="2">
    <source>
        <dbReference type="EnsemblPlants" id="AUR62004689-RA:cds"/>
    </source>
</evidence>
<name>A0A803L079_CHEQI</name>
<dbReference type="PANTHER" id="PTHR36323">
    <property type="entry name" value="MYOTUBULARIN-LIKE PROTEIN"/>
    <property type="match status" value="1"/>
</dbReference>